<dbReference type="STRING" id="1208323.B30_15371"/>
<keyword evidence="1" id="KW-0472">Membrane</keyword>
<keyword evidence="3" id="KW-1185">Reference proteome</keyword>
<keyword evidence="1" id="KW-1133">Transmembrane helix</keyword>
<dbReference type="RefSeq" id="WP_009573055.1">
    <property type="nucleotide sequence ID" value="NZ_AMRK01000009.1"/>
</dbReference>
<organism evidence="2 3">
    <name type="scientific">Celeribacter baekdonensis B30</name>
    <dbReference type="NCBI Taxonomy" id="1208323"/>
    <lineage>
        <taxon>Bacteria</taxon>
        <taxon>Pseudomonadati</taxon>
        <taxon>Pseudomonadota</taxon>
        <taxon>Alphaproteobacteria</taxon>
        <taxon>Rhodobacterales</taxon>
        <taxon>Roseobacteraceae</taxon>
        <taxon>Celeribacter</taxon>
    </lineage>
</organism>
<dbReference type="OrthoDB" id="7863585at2"/>
<dbReference type="PATRIC" id="fig|1208323.3.peg.3180"/>
<evidence type="ECO:0000313" key="3">
    <source>
        <dbReference type="Proteomes" id="UP000006762"/>
    </source>
</evidence>
<comment type="caution">
    <text evidence="2">The sequence shown here is derived from an EMBL/GenBank/DDBJ whole genome shotgun (WGS) entry which is preliminary data.</text>
</comment>
<evidence type="ECO:0000313" key="2">
    <source>
        <dbReference type="EMBL" id="EKE69733.1"/>
    </source>
</evidence>
<name>K2J3U9_9RHOB</name>
<evidence type="ECO:0008006" key="4">
    <source>
        <dbReference type="Google" id="ProtNLM"/>
    </source>
</evidence>
<evidence type="ECO:0000256" key="1">
    <source>
        <dbReference type="SAM" id="Phobius"/>
    </source>
</evidence>
<dbReference type="AlphaFoldDB" id="K2J3U9"/>
<keyword evidence="1" id="KW-0812">Transmembrane</keyword>
<dbReference type="EMBL" id="AMRK01000009">
    <property type="protein sequence ID" value="EKE69733.1"/>
    <property type="molecule type" value="Genomic_DNA"/>
</dbReference>
<protein>
    <recommendedName>
        <fullName evidence="4">DUF2946 domain-containing protein</fullName>
    </recommendedName>
</protein>
<reference evidence="2 3" key="1">
    <citation type="submission" date="2012-09" db="EMBL/GenBank/DDBJ databases">
        <title>Celeribacter baekdonensis B30 Genome Sequencing.</title>
        <authorList>
            <person name="Wang W."/>
        </authorList>
    </citation>
    <scope>NUCLEOTIDE SEQUENCE [LARGE SCALE GENOMIC DNA]</scope>
    <source>
        <strain evidence="2 3">B30</strain>
    </source>
</reference>
<feature type="transmembrane region" description="Helical" evidence="1">
    <location>
        <begin position="41"/>
        <end position="60"/>
    </location>
</feature>
<dbReference type="Proteomes" id="UP000006762">
    <property type="component" value="Unassembled WGS sequence"/>
</dbReference>
<proteinExistence type="predicted"/>
<sequence>MGGRCDKGMWRHVAVPVSRCVALAFRCGPAKVPFMRLTRPIAAFVLAFMLLVTSQSMAVARGTMVDATGTMVLCTGTGPITVLMDENGEPIGPRHICPDCALSVIAGLAEPFVLSAPGHTVLRFAPASVAHHMTAISLPNRKARDPPLV</sequence>
<gene>
    <name evidence="2" type="ORF">B30_15371</name>
</gene>
<accession>K2J3U9</accession>